<feature type="signal peptide" evidence="1">
    <location>
        <begin position="1"/>
        <end position="21"/>
    </location>
</feature>
<sequence length="167" mass="18372">MLYTLPRIILSALLLGSAVNGAAIPDPEAYNGSQLEERTACNADNLLRLIRGQENLAQGLEFCSSWLGKVHTTVTVHDNGSINFHFNPPRHRDSHDYKYRLLNHHGYKNGHVYLTQTVAPVTSSVVIPSVTETSFTITNTVAVTTTLTQTNSATTSKTTVSWVYITI</sequence>
<name>A0A7C8V4Q4_ORBOL</name>
<dbReference type="EMBL" id="WIPF01000010">
    <property type="protein sequence ID" value="KAF3230022.1"/>
    <property type="molecule type" value="Genomic_DNA"/>
</dbReference>
<dbReference type="AlphaFoldDB" id="A0A7C8V4Q4"/>
<accession>A0A7C8V4Q4</accession>
<proteinExistence type="predicted"/>
<dbReference type="Proteomes" id="UP000483672">
    <property type="component" value="Unassembled WGS sequence"/>
</dbReference>
<comment type="caution">
    <text evidence="2">The sequence shown here is derived from an EMBL/GenBank/DDBJ whole genome shotgun (WGS) entry which is preliminary data.</text>
</comment>
<keyword evidence="1" id="KW-0732">Signal</keyword>
<gene>
    <name evidence="2" type="ORF">TWF191_000261</name>
</gene>
<evidence type="ECO:0000313" key="2">
    <source>
        <dbReference type="EMBL" id="KAF3230022.1"/>
    </source>
</evidence>
<protein>
    <submittedName>
        <fullName evidence="2">Uncharacterized protein</fullName>
    </submittedName>
</protein>
<feature type="chain" id="PRO_5029016132" evidence="1">
    <location>
        <begin position="22"/>
        <end position="167"/>
    </location>
</feature>
<evidence type="ECO:0000313" key="3">
    <source>
        <dbReference type="Proteomes" id="UP000483672"/>
    </source>
</evidence>
<reference evidence="2 3" key="1">
    <citation type="submission" date="2019-06" db="EMBL/GenBank/DDBJ databases">
        <authorList>
            <person name="Palmer J.M."/>
        </authorList>
    </citation>
    <scope>NUCLEOTIDE SEQUENCE [LARGE SCALE GENOMIC DNA]</scope>
    <source>
        <strain evidence="2 3">TWF191</strain>
    </source>
</reference>
<evidence type="ECO:0000256" key="1">
    <source>
        <dbReference type="SAM" id="SignalP"/>
    </source>
</evidence>
<organism evidence="2 3">
    <name type="scientific">Orbilia oligospora</name>
    <name type="common">Nematode-trapping fungus</name>
    <name type="synonym">Arthrobotrys oligospora</name>
    <dbReference type="NCBI Taxonomy" id="2813651"/>
    <lineage>
        <taxon>Eukaryota</taxon>
        <taxon>Fungi</taxon>
        <taxon>Dikarya</taxon>
        <taxon>Ascomycota</taxon>
        <taxon>Pezizomycotina</taxon>
        <taxon>Orbiliomycetes</taxon>
        <taxon>Orbiliales</taxon>
        <taxon>Orbiliaceae</taxon>
        <taxon>Orbilia</taxon>
    </lineage>
</organism>